<dbReference type="Proteomes" id="UP000608420">
    <property type="component" value="Unassembled WGS sequence"/>
</dbReference>
<feature type="domain" description="DUF4367" evidence="1">
    <location>
        <begin position="43"/>
        <end position="140"/>
    </location>
</feature>
<keyword evidence="3" id="KW-1185">Reference proteome</keyword>
<accession>A0ABQ1VXH4</accession>
<evidence type="ECO:0000259" key="1">
    <source>
        <dbReference type="Pfam" id="PF14285"/>
    </source>
</evidence>
<dbReference type="Pfam" id="PF14285">
    <property type="entry name" value="DUF4367"/>
    <property type="match status" value="1"/>
</dbReference>
<proteinExistence type="predicted"/>
<comment type="caution">
    <text evidence="2">The sequence shown here is derived from an EMBL/GenBank/DDBJ whole genome shotgun (WGS) entry which is preliminary data.</text>
</comment>
<dbReference type="InterPro" id="IPR025377">
    <property type="entry name" value="DUF4367"/>
</dbReference>
<evidence type="ECO:0000313" key="2">
    <source>
        <dbReference type="EMBL" id="GGG02976.1"/>
    </source>
</evidence>
<organism evidence="2 3">
    <name type="scientific">Paenibacillus aceti</name>
    <dbReference type="NCBI Taxonomy" id="1820010"/>
    <lineage>
        <taxon>Bacteria</taxon>
        <taxon>Bacillati</taxon>
        <taxon>Bacillota</taxon>
        <taxon>Bacilli</taxon>
        <taxon>Bacillales</taxon>
        <taxon>Paenibacillaceae</taxon>
        <taxon>Paenibacillus</taxon>
    </lineage>
</organism>
<dbReference type="EMBL" id="BMIW01000017">
    <property type="protein sequence ID" value="GGG02976.1"/>
    <property type="molecule type" value="Genomic_DNA"/>
</dbReference>
<protein>
    <recommendedName>
        <fullName evidence="1">DUF4367 domain-containing protein</fullName>
    </recommendedName>
</protein>
<gene>
    <name evidence="2" type="ORF">GCM10010913_25910</name>
</gene>
<evidence type="ECO:0000313" key="3">
    <source>
        <dbReference type="Proteomes" id="UP000608420"/>
    </source>
</evidence>
<reference evidence="3" key="1">
    <citation type="journal article" date="2019" name="Int. J. Syst. Evol. Microbiol.">
        <title>The Global Catalogue of Microorganisms (GCM) 10K type strain sequencing project: providing services to taxonomists for standard genome sequencing and annotation.</title>
        <authorList>
            <consortium name="The Broad Institute Genomics Platform"/>
            <consortium name="The Broad Institute Genome Sequencing Center for Infectious Disease"/>
            <person name="Wu L."/>
            <person name="Ma J."/>
        </authorList>
    </citation>
    <scope>NUCLEOTIDE SEQUENCE [LARGE SCALE GENOMIC DNA]</scope>
    <source>
        <strain evidence="3">CGMCC 1.15420</strain>
    </source>
</reference>
<name>A0ABQ1VXH4_9BACL</name>
<sequence length="143" mass="16338">MFKSGEIVPPYPLFFTKSYENMLKELKAEAKGKKYYAKKLNWTEAGGAAIIFPKDSDVIRISSKKIQPFTTEVTRVPGKGEKFEKLSIHGIDALYSTNSNDLYSTKLRWEDPENQVEYEISTYKKSPLTQEDLVAIAESMIQE</sequence>